<evidence type="ECO:0000313" key="2">
    <source>
        <dbReference type="Proteomes" id="UP000823941"/>
    </source>
</evidence>
<organism evidence="1 2">
    <name type="scientific">Plutella xylostella</name>
    <name type="common">Diamondback moth</name>
    <name type="synonym">Plutella maculipennis</name>
    <dbReference type="NCBI Taxonomy" id="51655"/>
    <lineage>
        <taxon>Eukaryota</taxon>
        <taxon>Metazoa</taxon>
        <taxon>Ecdysozoa</taxon>
        <taxon>Arthropoda</taxon>
        <taxon>Hexapoda</taxon>
        <taxon>Insecta</taxon>
        <taxon>Pterygota</taxon>
        <taxon>Neoptera</taxon>
        <taxon>Endopterygota</taxon>
        <taxon>Lepidoptera</taxon>
        <taxon>Glossata</taxon>
        <taxon>Ditrysia</taxon>
        <taxon>Yponomeutoidea</taxon>
        <taxon>Plutellidae</taxon>
        <taxon>Plutella</taxon>
    </lineage>
</organism>
<dbReference type="Proteomes" id="UP000823941">
    <property type="component" value="Chromosome 1"/>
</dbReference>
<reference evidence="1 2" key="1">
    <citation type="submission" date="2021-06" db="EMBL/GenBank/DDBJ databases">
        <title>A haploid diamondback moth (Plutella xylostella L.) genome assembly resolves 31 chromosomes and identifies a diamide resistance mutation.</title>
        <authorList>
            <person name="Ward C.M."/>
            <person name="Perry K.D."/>
            <person name="Baker G."/>
            <person name="Powis K."/>
            <person name="Heckel D.G."/>
            <person name="Baxter S.W."/>
        </authorList>
    </citation>
    <scope>NUCLEOTIDE SEQUENCE [LARGE SCALE GENOMIC DNA]</scope>
    <source>
        <strain evidence="1 2">LV</strain>
        <tissue evidence="1">Single pupa</tissue>
    </source>
</reference>
<proteinExistence type="predicted"/>
<keyword evidence="2" id="KW-1185">Reference proteome</keyword>
<comment type="caution">
    <text evidence="1">The sequence shown here is derived from an EMBL/GenBank/DDBJ whole genome shotgun (WGS) entry which is preliminary data.</text>
</comment>
<gene>
    <name evidence="1" type="ORF">JYU34_000430</name>
</gene>
<sequence length="126" mass="14373">MDGGATQYTRKPNTYTNATRVKPDLLQLKVLETSEKQDIKIANRRAITRHVTVCERRRVRVSASLTINQGESGHKPTNKSATRFNNRAYLWTGINIQVEVYSKQKQELADFKVQLDDATPQLKVSK</sequence>
<accession>A0ABQ7R7P4</accession>
<protein>
    <submittedName>
        <fullName evidence="1">Uncharacterized protein</fullName>
    </submittedName>
</protein>
<dbReference type="EMBL" id="JAHIBW010000001">
    <property type="protein sequence ID" value="KAG7313319.1"/>
    <property type="molecule type" value="Genomic_DNA"/>
</dbReference>
<name>A0ABQ7R7P4_PLUXY</name>
<evidence type="ECO:0000313" key="1">
    <source>
        <dbReference type="EMBL" id="KAG7313319.1"/>
    </source>
</evidence>